<evidence type="ECO:0000256" key="10">
    <source>
        <dbReference type="ARBA" id="ARBA00049126"/>
    </source>
</evidence>
<comment type="catalytic activity">
    <reaction evidence="10">
        <text>orotidine 5'-phosphate + diphosphate = orotate + 5-phospho-alpha-D-ribose 1-diphosphate</text>
        <dbReference type="Rhea" id="RHEA:10380"/>
        <dbReference type="ChEBI" id="CHEBI:30839"/>
        <dbReference type="ChEBI" id="CHEBI:33019"/>
        <dbReference type="ChEBI" id="CHEBI:57538"/>
        <dbReference type="ChEBI" id="CHEBI:58017"/>
        <dbReference type="EC" id="2.4.2.10"/>
    </reaction>
</comment>
<evidence type="ECO:0000256" key="4">
    <source>
        <dbReference type="ARBA" id="ARBA00011738"/>
    </source>
</evidence>
<dbReference type="Gene3D" id="3.40.50.2020">
    <property type="match status" value="1"/>
</dbReference>
<name>A0A292PX08_9PEZI</name>
<dbReference type="Pfam" id="PF00156">
    <property type="entry name" value="Pribosyltran"/>
    <property type="match status" value="1"/>
</dbReference>
<dbReference type="UniPathway" id="UPA00070">
    <property type="reaction ID" value="UER00119"/>
</dbReference>
<dbReference type="InterPro" id="IPR023031">
    <property type="entry name" value="OPRT"/>
</dbReference>
<dbReference type="InterPro" id="IPR004467">
    <property type="entry name" value="Or_phspho_trans_dom"/>
</dbReference>
<evidence type="ECO:0000313" key="13">
    <source>
        <dbReference type="Proteomes" id="UP001412239"/>
    </source>
</evidence>
<feature type="domain" description="Phosphoribosyltransferase" evidence="11">
    <location>
        <begin position="76"/>
        <end position="175"/>
    </location>
</feature>
<dbReference type="AlphaFoldDB" id="A0A292PX08"/>
<evidence type="ECO:0000256" key="1">
    <source>
        <dbReference type="ARBA" id="ARBA00003769"/>
    </source>
</evidence>
<dbReference type="HAMAP" id="MF_01208">
    <property type="entry name" value="PyrE"/>
    <property type="match status" value="1"/>
</dbReference>
<dbReference type="NCBIfam" id="TIGR00336">
    <property type="entry name" value="pyrE"/>
    <property type="match status" value="1"/>
</dbReference>
<dbReference type="GO" id="GO:0005737">
    <property type="term" value="C:cytoplasm"/>
    <property type="evidence" value="ECO:0007669"/>
    <property type="project" value="TreeGrafter"/>
</dbReference>
<dbReference type="InterPro" id="IPR029057">
    <property type="entry name" value="PRTase-like"/>
</dbReference>
<evidence type="ECO:0000256" key="5">
    <source>
        <dbReference type="ARBA" id="ARBA00011971"/>
    </source>
</evidence>
<reference evidence="12" key="1">
    <citation type="submission" date="2015-10" db="EMBL/GenBank/DDBJ databases">
        <authorList>
            <person name="Regsiter A."/>
            <person name="william w."/>
        </authorList>
    </citation>
    <scope>NUCLEOTIDE SEQUENCE</scope>
    <source>
        <strain evidence="12">Montdore</strain>
    </source>
</reference>
<dbReference type="FunFam" id="3.40.50.2020:FF:000008">
    <property type="entry name" value="Orotate phosphoribosyltransferase"/>
    <property type="match status" value="1"/>
</dbReference>
<sequence length="233" mass="25013">MTSESLKTPLPPFKQTFLQTLLQSKILTFGTFTLKSGRESPYFFNAGLFNTGSLLTSLGAAYANTIHTSTSLPPFDVVFGPAYKGIPLATIALAKLYELAPERYAEVGYAFDRKEVKDHGEGGRMVGMGLKGKRVLVVDDVITAGTAIRGAVSAIEEAGGTVVGIVVALDRMERIGGASAEERKGSAIMEVRKEMGVEVLAILNLDELIVGVTDGGERGRMLEYREKYGAVEE</sequence>
<evidence type="ECO:0000256" key="8">
    <source>
        <dbReference type="ARBA" id="ARBA00022679"/>
    </source>
</evidence>
<dbReference type="GO" id="GO:0046132">
    <property type="term" value="P:pyrimidine ribonucleoside biosynthetic process"/>
    <property type="evidence" value="ECO:0007669"/>
    <property type="project" value="TreeGrafter"/>
</dbReference>
<accession>A0A292PX08</accession>
<dbReference type="EMBL" id="LN891029">
    <property type="protein sequence ID" value="CUS11158.1"/>
    <property type="molecule type" value="Genomic_DNA"/>
</dbReference>
<evidence type="ECO:0000256" key="7">
    <source>
        <dbReference type="ARBA" id="ARBA00022676"/>
    </source>
</evidence>
<organism evidence="12 13">
    <name type="scientific">Tuber aestivum</name>
    <name type="common">summer truffle</name>
    <dbReference type="NCBI Taxonomy" id="59557"/>
    <lineage>
        <taxon>Eukaryota</taxon>
        <taxon>Fungi</taxon>
        <taxon>Dikarya</taxon>
        <taxon>Ascomycota</taxon>
        <taxon>Pezizomycotina</taxon>
        <taxon>Pezizomycetes</taxon>
        <taxon>Pezizales</taxon>
        <taxon>Tuberaceae</taxon>
        <taxon>Tuber</taxon>
    </lineage>
</organism>
<comment type="pathway">
    <text evidence="2">Pyrimidine metabolism; UMP biosynthesis via de novo pathway; UMP from orotate: step 1/2.</text>
</comment>
<evidence type="ECO:0000256" key="9">
    <source>
        <dbReference type="ARBA" id="ARBA00022975"/>
    </source>
</evidence>
<evidence type="ECO:0000259" key="11">
    <source>
        <dbReference type="Pfam" id="PF00156"/>
    </source>
</evidence>
<dbReference type="EC" id="2.4.2.10" evidence="5"/>
<evidence type="ECO:0000256" key="6">
    <source>
        <dbReference type="ARBA" id="ARBA00014769"/>
    </source>
</evidence>
<dbReference type="InterPro" id="IPR000836">
    <property type="entry name" value="PRTase_dom"/>
</dbReference>
<keyword evidence="13" id="KW-1185">Reference proteome</keyword>
<dbReference type="GO" id="GO:0044205">
    <property type="term" value="P:'de novo' UMP biosynthetic process"/>
    <property type="evidence" value="ECO:0007669"/>
    <property type="project" value="UniProtKB-UniPathway"/>
</dbReference>
<dbReference type="Proteomes" id="UP001412239">
    <property type="component" value="Unassembled WGS sequence"/>
</dbReference>
<evidence type="ECO:0000256" key="3">
    <source>
        <dbReference type="ARBA" id="ARBA00006340"/>
    </source>
</evidence>
<keyword evidence="7" id="KW-0328">Glycosyltransferase</keyword>
<keyword evidence="8" id="KW-0808">Transferase</keyword>
<proteinExistence type="inferred from homology"/>
<gene>
    <name evidence="12" type="ORF">GSTUAT00004757001</name>
</gene>
<dbReference type="GO" id="GO:0006207">
    <property type="term" value="P:'de novo' pyrimidine nucleobase biosynthetic process"/>
    <property type="evidence" value="ECO:0007669"/>
    <property type="project" value="TreeGrafter"/>
</dbReference>
<dbReference type="PANTHER" id="PTHR46683">
    <property type="entry name" value="OROTATE PHOSPHORIBOSYLTRANSFERASE 1-RELATED"/>
    <property type="match status" value="1"/>
</dbReference>
<comment type="function">
    <text evidence="1">Catalyzes the transfer of a ribosyl phosphate group from 5-phosphoribose 1-diphosphate to orotate, leading to the formation of orotidine monophosphate (OMP).</text>
</comment>
<dbReference type="SUPFAM" id="SSF53271">
    <property type="entry name" value="PRTase-like"/>
    <property type="match status" value="1"/>
</dbReference>
<evidence type="ECO:0000313" key="12">
    <source>
        <dbReference type="EMBL" id="CUS11158.1"/>
    </source>
</evidence>
<protein>
    <recommendedName>
        <fullName evidence="6">Orotate phosphoribosyltransferase</fullName>
        <ecNumber evidence="5">2.4.2.10</ecNumber>
    </recommendedName>
</protein>
<keyword evidence="9" id="KW-0665">Pyrimidine biosynthesis</keyword>
<dbReference type="CDD" id="cd06223">
    <property type="entry name" value="PRTases_typeI"/>
    <property type="match status" value="1"/>
</dbReference>
<comment type="subunit">
    <text evidence="4">Homodimer.</text>
</comment>
<evidence type="ECO:0000256" key="2">
    <source>
        <dbReference type="ARBA" id="ARBA00004889"/>
    </source>
</evidence>
<dbReference type="PANTHER" id="PTHR46683:SF1">
    <property type="entry name" value="OROTATE PHOSPHORIBOSYLTRANSFERASE 1-RELATED"/>
    <property type="match status" value="1"/>
</dbReference>
<dbReference type="GO" id="GO:0004588">
    <property type="term" value="F:orotate phosphoribosyltransferase activity"/>
    <property type="evidence" value="ECO:0007669"/>
    <property type="project" value="UniProtKB-EC"/>
</dbReference>
<comment type="similarity">
    <text evidence="3">Belongs to the purine/pyrimidine phosphoribosyltransferase family. PyrE subfamily.</text>
</comment>